<name>A0AAV5RHJ4_STABA</name>
<feature type="region of interest" description="Disordered" evidence="1">
    <location>
        <begin position="1"/>
        <end position="80"/>
    </location>
</feature>
<gene>
    <name evidence="2" type="ORF">DASB73_019530</name>
</gene>
<feature type="compositionally biased region" description="Basic and acidic residues" evidence="1">
    <location>
        <begin position="485"/>
        <end position="499"/>
    </location>
</feature>
<accession>A0AAV5RHJ4</accession>
<feature type="compositionally biased region" description="Basic residues" evidence="1">
    <location>
        <begin position="1"/>
        <end position="20"/>
    </location>
</feature>
<organism evidence="2 3">
    <name type="scientific">Starmerella bacillaris</name>
    <name type="common">Yeast</name>
    <name type="synonym">Candida zemplinina</name>
    <dbReference type="NCBI Taxonomy" id="1247836"/>
    <lineage>
        <taxon>Eukaryota</taxon>
        <taxon>Fungi</taxon>
        <taxon>Dikarya</taxon>
        <taxon>Ascomycota</taxon>
        <taxon>Saccharomycotina</taxon>
        <taxon>Dipodascomycetes</taxon>
        <taxon>Dipodascales</taxon>
        <taxon>Trichomonascaceae</taxon>
        <taxon>Starmerella</taxon>
    </lineage>
</organism>
<feature type="compositionally biased region" description="Polar residues" evidence="1">
    <location>
        <begin position="239"/>
        <end position="256"/>
    </location>
</feature>
<feature type="compositionally biased region" description="Polar residues" evidence="1">
    <location>
        <begin position="56"/>
        <end position="80"/>
    </location>
</feature>
<dbReference type="Proteomes" id="UP001362899">
    <property type="component" value="Unassembled WGS sequence"/>
</dbReference>
<proteinExistence type="predicted"/>
<feature type="compositionally biased region" description="Acidic residues" evidence="1">
    <location>
        <begin position="43"/>
        <end position="52"/>
    </location>
</feature>
<feature type="region of interest" description="Disordered" evidence="1">
    <location>
        <begin position="480"/>
        <end position="499"/>
    </location>
</feature>
<protein>
    <submittedName>
        <fullName evidence="2">Uncharacterized protein</fullName>
    </submittedName>
</protein>
<comment type="caution">
    <text evidence="2">The sequence shown here is derived from an EMBL/GenBank/DDBJ whole genome shotgun (WGS) entry which is preliminary data.</text>
</comment>
<evidence type="ECO:0000313" key="2">
    <source>
        <dbReference type="EMBL" id="GMM50995.1"/>
    </source>
</evidence>
<reference evidence="2 3" key="1">
    <citation type="journal article" date="2023" name="Elife">
        <title>Identification of key yeast species and microbe-microbe interactions impacting larval growth of Drosophila in the wild.</title>
        <authorList>
            <person name="Mure A."/>
            <person name="Sugiura Y."/>
            <person name="Maeda R."/>
            <person name="Honda K."/>
            <person name="Sakurai N."/>
            <person name="Takahashi Y."/>
            <person name="Watada M."/>
            <person name="Katoh T."/>
            <person name="Gotoh A."/>
            <person name="Gotoh Y."/>
            <person name="Taniguchi I."/>
            <person name="Nakamura K."/>
            <person name="Hayashi T."/>
            <person name="Katayama T."/>
            <person name="Uemura T."/>
            <person name="Hattori Y."/>
        </authorList>
    </citation>
    <scope>NUCLEOTIDE SEQUENCE [LARGE SCALE GENOMIC DNA]</scope>
    <source>
        <strain evidence="2 3">SB-73</strain>
    </source>
</reference>
<evidence type="ECO:0000256" key="1">
    <source>
        <dbReference type="SAM" id="MobiDB-lite"/>
    </source>
</evidence>
<dbReference type="AlphaFoldDB" id="A0AAV5RHJ4"/>
<feature type="region of interest" description="Disordered" evidence="1">
    <location>
        <begin position="204"/>
        <end position="256"/>
    </location>
</feature>
<feature type="compositionally biased region" description="Polar residues" evidence="1">
    <location>
        <begin position="204"/>
        <end position="221"/>
    </location>
</feature>
<keyword evidence="3" id="KW-1185">Reference proteome</keyword>
<evidence type="ECO:0000313" key="3">
    <source>
        <dbReference type="Proteomes" id="UP001362899"/>
    </source>
</evidence>
<dbReference type="EMBL" id="BTGC01000003">
    <property type="protein sequence ID" value="GMM50995.1"/>
    <property type="molecule type" value="Genomic_DNA"/>
</dbReference>
<sequence>MTRSGKRRASSSAHPSKRPAKQPQLSLFGRIKSFLFGSQQPEPESESESELESADRSINSTNPSLTTDHAAFSTPQIKTKIQRQIQERRFSSSNNNDLAMESSRIVDESATDLFPPSKIGLEDPSNADLQFPSLDGPNETLRQFFESKGDEELSNMEIVGVLSLIGQAVGRNESLVDFSRLSELQTPNISQFEFSEILKNDISQSDQSQIPMPANDSNFSLLPSPEKSTRPWIVPRNSRGFTRNSRQANQSVSDRSISMHSFSHNLNATSSRQFSSFSNRSLRPVLDPQSRVLNESTAGSDSASASASVILKSLQNSNHERSSNSIKRLNSAEKNVLQNSDDKQIGSQDYKLKDVESPALAQANAGTASTAFSSSFSNSKSTEKLPTNNKFSLVEPVADNLTKNTPKPAFSSTLATVNPLKSTDASSDKPIADVAVKAVEVKITAEPSTTLGSAEEVSKPFSISSRYTFEDVPITVSAKPQLQKQEQDRVEASKQKYVF</sequence>